<keyword evidence="7 10" id="KW-0472">Membrane</keyword>
<dbReference type="NCBIfam" id="TIGR03592">
    <property type="entry name" value="yidC_oxa1_cterm"/>
    <property type="match status" value="1"/>
</dbReference>
<dbReference type="GO" id="GO:0032977">
    <property type="term" value="F:membrane insertase activity"/>
    <property type="evidence" value="ECO:0007669"/>
    <property type="project" value="InterPro"/>
</dbReference>
<dbReference type="Proteomes" id="UP000287615">
    <property type="component" value="Unassembled WGS sequence"/>
</dbReference>
<dbReference type="CDD" id="cd20070">
    <property type="entry name" value="5TM_YidC_Alb3"/>
    <property type="match status" value="1"/>
</dbReference>
<dbReference type="GO" id="GO:0005886">
    <property type="term" value="C:plasma membrane"/>
    <property type="evidence" value="ECO:0007669"/>
    <property type="project" value="UniProtKB-SubCell"/>
</dbReference>
<evidence type="ECO:0000256" key="7">
    <source>
        <dbReference type="ARBA" id="ARBA00023136"/>
    </source>
</evidence>
<dbReference type="InterPro" id="IPR047196">
    <property type="entry name" value="YidC_ALB_C"/>
</dbReference>
<comment type="similarity">
    <text evidence="9">Belongs to the OXA1/ALB3/YidC family.</text>
</comment>
<protein>
    <submittedName>
        <fullName evidence="12">Membrane protein insertase, YidC/Oxa1 family, C-terminal domain-containing protein</fullName>
    </submittedName>
</protein>
<keyword evidence="8" id="KW-0143">Chaperone</keyword>
<keyword evidence="2" id="KW-0813">Transport</keyword>
<keyword evidence="6 10" id="KW-1133">Transmembrane helix</keyword>
<evidence type="ECO:0000256" key="9">
    <source>
        <dbReference type="RuleBase" id="RU003945"/>
    </source>
</evidence>
<evidence type="ECO:0000256" key="3">
    <source>
        <dbReference type="ARBA" id="ARBA00022475"/>
    </source>
</evidence>
<evidence type="ECO:0000313" key="13">
    <source>
        <dbReference type="Proteomes" id="UP000287615"/>
    </source>
</evidence>
<keyword evidence="5" id="KW-0653">Protein transport</keyword>
<dbReference type="PANTHER" id="PTHR12428:SF65">
    <property type="entry name" value="CYTOCHROME C OXIDASE ASSEMBLY PROTEIN COX18, MITOCHONDRIAL"/>
    <property type="match status" value="1"/>
</dbReference>
<feature type="transmembrane region" description="Helical" evidence="10">
    <location>
        <begin position="44"/>
        <end position="65"/>
    </location>
</feature>
<dbReference type="InterPro" id="IPR001708">
    <property type="entry name" value="YidC/ALB3/OXA1/COX18"/>
</dbReference>
<dbReference type="AlphaFoldDB" id="A0A3S3QX29"/>
<sequence length="174" mass="19941">MKNMQKLQPKVAKLREKYKDDPVKMNQEMMALYKTYKVNPIGGCLPMLIQIPFFFALYRVLMAAIELRHAPFMLWINDLSAPDRLMIGFDLPYLHGIPVLTVLMGASMYFQQKMTPTTADPTQAKVMQFLPIIFTVMFVNFASGLVLYWFVNNLLSILQQQLINRQTGRGAATA</sequence>
<dbReference type="PRINTS" id="PR01900">
    <property type="entry name" value="YIDCPROTEIN"/>
</dbReference>
<keyword evidence="4 9" id="KW-0812">Transmembrane</keyword>
<evidence type="ECO:0000256" key="10">
    <source>
        <dbReference type="SAM" id="Phobius"/>
    </source>
</evidence>
<evidence type="ECO:0000313" key="12">
    <source>
        <dbReference type="EMBL" id="RWX50154.1"/>
    </source>
</evidence>
<keyword evidence="3" id="KW-1003">Cell membrane</keyword>
<dbReference type="GO" id="GO:0051205">
    <property type="term" value="P:protein insertion into membrane"/>
    <property type="evidence" value="ECO:0007669"/>
    <property type="project" value="TreeGrafter"/>
</dbReference>
<feature type="domain" description="Membrane insertase YidC/Oxa/ALB C-terminal" evidence="11">
    <location>
        <begin position="1"/>
        <end position="165"/>
    </location>
</feature>
<dbReference type="PANTHER" id="PTHR12428">
    <property type="entry name" value="OXA1"/>
    <property type="match status" value="1"/>
</dbReference>
<dbReference type="EMBL" id="MTKR01000134">
    <property type="protein sequence ID" value="RWX50154.1"/>
    <property type="molecule type" value="Genomic_DNA"/>
</dbReference>
<evidence type="ECO:0000256" key="1">
    <source>
        <dbReference type="ARBA" id="ARBA00004651"/>
    </source>
</evidence>
<feature type="transmembrane region" description="Helical" evidence="10">
    <location>
        <begin position="129"/>
        <end position="151"/>
    </location>
</feature>
<name>A0A3S3QX29_9BACT</name>
<dbReference type="InterPro" id="IPR028055">
    <property type="entry name" value="YidC/Oxa/ALB_C"/>
</dbReference>
<proteinExistence type="inferred from homology"/>
<dbReference type="Pfam" id="PF02096">
    <property type="entry name" value="60KD_IMP"/>
    <property type="match status" value="1"/>
</dbReference>
<evidence type="ECO:0000256" key="6">
    <source>
        <dbReference type="ARBA" id="ARBA00022989"/>
    </source>
</evidence>
<accession>A0A3S3QX29</accession>
<evidence type="ECO:0000256" key="5">
    <source>
        <dbReference type="ARBA" id="ARBA00022927"/>
    </source>
</evidence>
<gene>
    <name evidence="12" type="ORF">VU00_11342</name>
</gene>
<evidence type="ECO:0000256" key="4">
    <source>
        <dbReference type="ARBA" id="ARBA00022692"/>
    </source>
</evidence>
<dbReference type="GO" id="GO:0015031">
    <property type="term" value="P:protein transport"/>
    <property type="evidence" value="ECO:0007669"/>
    <property type="project" value="UniProtKB-KW"/>
</dbReference>
<reference evidence="12 13" key="1">
    <citation type="submission" date="2017-01" db="EMBL/GenBank/DDBJ databases">
        <title>The cable genome- insights into the physiology and evolution of filamentous bacteria capable of sulfide oxidation via long distance electron transfer.</title>
        <authorList>
            <person name="Schreiber L."/>
            <person name="Bjerg J.T."/>
            <person name="Boggild A."/>
            <person name="Van De Vossenberg J."/>
            <person name="Meysman F."/>
            <person name="Nielsen L.P."/>
            <person name="Schramm A."/>
            <person name="Kjeldsen K.U."/>
        </authorList>
    </citation>
    <scope>NUCLEOTIDE SEQUENCE [LARGE SCALE GENOMIC DNA]</scope>
    <source>
        <strain evidence="12">A3</strain>
    </source>
</reference>
<comment type="caution">
    <text evidence="12">The sequence shown here is derived from an EMBL/GenBank/DDBJ whole genome shotgun (WGS) entry which is preliminary data.</text>
</comment>
<comment type="subcellular location">
    <subcellularLocation>
        <location evidence="1">Cell membrane</location>
        <topology evidence="1">Multi-pass membrane protein</topology>
    </subcellularLocation>
    <subcellularLocation>
        <location evidence="9">Membrane</location>
        <topology evidence="9">Multi-pass membrane protein</topology>
    </subcellularLocation>
</comment>
<evidence type="ECO:0000259" key="11">
    <source>
        <dbReference type="Pfam" id="PF02096"/>
    </source>
</evidence>
<feature type="transmembrane region" description="Helical" evidence="10">
    <location>
        <begin position="85"/>
        <end position="109"/>
    </location>
</feature>
<evidence type="ECO:0000256" key="8">
    <source>
        <dbReference type="ARBA" id="ARBA00023186"/>
    </source>
</evidence>
<organism evidence="12 13">
    <name type="scientific">Candidatus Electrothrix marina</name>
    <dbReference type="NCBI Taxonomy" id="1859130"/>
    <lineage>
        <taxon>Bacteria</taxon>
        <taxon>Pseudomonadati</taxon>
        <taxon>Thermodesulfobacteriota</taxon>
        <taxon>Desulfobulbia</taxon>
        <taxon>Desulfobulbales</taxon>
        <taxon>Desulfobulbaceae</taxon>
        <taxon>Candidatus Electrothrix</taxon>
    </lineage>
</organism>
<evidence type="ECO:0000256" key="2">
    <source>
        <dbReference type="ARBA" id="ARBA00022448"/>
    </source>
</evidence>